<feature type="chain" id="PRO_5046153267" evidence="8">
    <location>
        <begin position="20"/>
        <end position="1062"/>
    </location>
</feature>
<dbReference type="PROSITE" id="PS52016">
    <property type="entry name" value="TONB_DEPENDENT_REC_3"/>
    <property type="match status" value="1"/>
</dbReference>
<dbReference type="InterPro" id="IPR008969">
    <property type="entry name" value="CarboxyPept-like_regulatory"/>
</dbReference>
<evidence type="ECO:0000313" key="10">
    <source>
        <dbReference type="EMBL" id="MCP1384662.1"/>
    </source>
</evidence>
<keyword evidence="5 7" id="KW-0472">Membrane</keyword>
<dbReference type="EMBL" id="JAMZEL010000009">
    <property type="protein sequence ID" value="MCP1384662.1"/>
    <property type="molecule type" value="Genomic_DNA"/>
</dbReference>
<dbReference type="InterPro" id="IPR039426">
    <property type="entry name" value="TonB-dep_rcpt-like"/>
</dbReference>
<keyword evidence="11" id="KW-1185">Reference proteome</keyword>
<evidence type="ECO:0000256" key="5">
    <source>
        <dbReference type="ARBA" id="ARBA00023136"/>
    </source>
</evidence>
<name>A0ABT1FW04_9BACT</name>
<evidence type="ECO:0000256" key="6">
    <source>
        <dbReference type="ARBA" id="ARBA00023237"/>
    </source>
</evidence>
<proteinExistence type="inferred from homology"/>
<dbReference type="RefSeq" id="WP_253530415.1">
    <property type="nucleotide sequence ID" value="NZ_JAMZEL010000009.1"/>
</dbReference>
<evidence type="ECO:0000256" key="4">
    <source>
        <dbReference type="ARBA" id="ARBA00022692"/>
    </source>
</evidence>
<dbReference type="SUPFAM" id="SSF49464">
    <property type="entry name" value="Carboxypeptidase regulatory domain-like"/>
    <property type="match status" value="1"/>
</dbReference>
<dbReference type="SUPFAM" id="SSF56935">
    <property type="entry name" value="Porins"/>
    <property type="match status" value="1"/>
</dbReference>
<dbReference type="Proteomes" id="UP001204772">
    <property type="component" value="Unassembled WGS sequence"/>
</dbReference>
<comment type="caution">
    <text evidence="10">The sequence shown here is derived from an EMBL/GenBank/DDBJ whole genome shotgun (WGS) entry which is preliminary data.</text>
</comment>
<evidence type="ECO:0000256" key="8">
    <source>
        <dbReference type="SAM" id="SignalP"/>
    </source>
</evidence>
<evidence type="ECO:0000256" key="7">
    <source>
        <dbReference type="PROSITE-ProRule" id="PRU01360"/>
    </source>
</evidence>
<dbReference type="InterPro" id="IPR023996">
    <property type="entry name" value="TonB-dep_OMP_SusC/RagA"/>
</dbReference>
<accession>A0ABT1FW04</accession>
<feature type="domain" description="TonB-dependent receptor plug" evidence="9">
    <location>
        <begin position="114"/>
        <end position="234"/>
    </location>
</feature>
<dbReference type="NCBIfam" id="TIGR04056">
    <property type="entry name" value="OMP_RagA_SusC"/>
    <property type="match status" value="1"/>
</dbReference>
<dbReference type="Gene3D" id="2.40.170.20">
    <property type="entry name" value="TonB-dependent receptor, beta-barrel domain"/>
    <property type="match status" value="1"/>
</dbReference>
<keyword evidence="4 7" id="KW-0812">Transmembrane</keyword>
<dbReference type="Pfam" id="PF07715">
    <property type="entry name" value="Plug"/>
    <property type="match status" value="1"/>
</dbReference>
<evidence type="ECO:0000256" key="1">
    <source>
        <dbReference type="ARBA" id="ARBA00004571"/>
    </source>
</evidence>
<dbReference type="Gene3D" id="2.60.40.1120">
    <property type="entry name" value="Carboxypeptidase-like, regulatory domain"/>
    <property type="match status" value="1"/>
</dbReference>
<dbReference type="InterPro" id="IPR037066">
    <property type="entry name" value="Plug_dom_sf"/>
</dbReference>
<keyword evidence="2 7" id="KW-0813">Transport</keyword>
<protein>
    <submittedName>
        <fullName evidence="10">SusC/RagA family TonB-linked outer membrane protein</fullName>
    </submittedName>
</protein>
<feature type="signal peptide" evidence="8">
    <location>
        <begin position="1"/>
        <end position="19"/>
    </location>
</feature>
<keyword evidence="6 7" id="KW-0998">Cell outer membrane</keyword>
<dbReference type="NCBIfam" id="TIGR04057">
    <property type="entry name" value="SusC_RagA_signa"/>
    <property type="match status" value="1"/>
</dbReference>
<dbReference type="InterPro" id="IPR012910">
    <property type="entry name" value="Plug_dom"/>
</dbReference>
<dbReference type="Gene3D" id="2.170.130.10">
    <property type="entry name" value="TonB-dependent receptor, plug domain"/>
    <property type="match status" value="1"/>
</dbReference>
<organism evidence="10 11">
    <name type="scientific">Runella salmonicolor</name>
    <dbReference type="NCBI Taxonomy" id="2950278"/>
    <lineage>
        <taxon>Bacteria</taxon>
        <taxon>Pseudomonadati</taxon>
        <taxon>Bacteroidota</taxon>
        <taxon>Cytophagia</taxon>
        <taxon>Cytophagales</taxon>
        <taxon>Spirosomataceae</taxon>
        <taxon>Runella</taxon>
    </lineage>
</organism>
<gene>
    <name evidence="10" type="ORF">NCI00_19665</name>
</gene>
<comment type="similarity">
    <text evidence="7">Belongs to the TonB-dependent receptor family.</text>
</comment>
<comment type="subcellular location">
    <subcellularLocation>
        <location evidence="1 7">Cell outer membrane</location>
        <topology evidence="1 7">Multi-pass membrane protein</topology>
    </subcellularLocation>
</comment>
<keyword evidence="8" id="KW-0732">Signal</keyword>
<evidence type="ECO:0000313" key="11">
    <source>
        <dbReference type="Proteomes" id="UP001204772"/>
    </source>
</evidence>
<sequence length="1062" mass="116235">MKRLLLFSALLAISWAGYAQRMVTGTVTSKDEGVLPGVNVLLKGSRTGVATDGTGTFKIAVPDDNAVLVFSFIGYGIQEVPVGARSTVTIEMLPDVKALQEVVVTAFGIEKEKKALGYTVQEVKGSQIVEARSNNVVNNLAGRVAGVRVQSNGGPGSGSTVQIRGASSVSGNNQPLVVIDGVPIDQSTSSSMTSGEKQFGGGLSEVSPDNIKDISVLKGPNAAALYGSRAANGVILITTKNGAGTKGIGVEVNSNITFERPLVKPDFQDMYGGGNGYRTWYSDGWSGAITGAAIPQYRAAYGPTAPLFGTDGTDESWGAPLDGRLVRHWWSGTEVAPLTPQPNNWEEYWETGQTRTNNVALSGGNDKGNFRLSIGRMGQEGIMRSNDFYRNNFKLNTGYNFTPKLNVTLSAEYIKSGSKNRGYQEGQQFIWSHRHVSWEQHKNYEDYTATHIQRALPGRLPDSDPPNWQHTFFTNPFFINDKLPLGNVKDRLVGNIALNYKITPYLSLMARSGTDFWSDTRINIINFERVRNGNRTPGQYSEEVLRAQETNSDAILTFNKTVAKDLSITSQFGGILRQNYYKRNFTRVGELVVDGLYNLSNSVPSLNTVESRIEKTEMQSLFGTFQVGWRNALFLDLTARNDWSSTLPADARSYFYPSASVSAVFTDLLNIQSSILTFGKVRASWAQVGNDARPYQLNQVYRSGGAWNGSTPQYFENVTIPNSGLKPEITTGIEFGMDLRFLRGKVGLDLTYYNQTSRNQILGVEISKASGYNNRILNAGEIENKGLEIVLSGTPFKAANGFTWDVAVNYARNRNKVIALADGLTTLILHQQRGLNSEARVGEAYGTLFGIGFERSPDGQIIYSNGLPVVSTTPRILGNIQPKWTGGLSNTFTYKGVSLSALVDVRIGGDFFDEGTGTARWTGQYEETAVGREEGIIGKGVKVVSTNADGSAVYAPNDIIVAANQLYGYNNPRRYHEAVIYDGSYVKLREMTLGYSIPEALLKKYMIRTVKFSVVGRNLAILFSNHTHIDPEVDRFGGNRQGFAYGELPNSRSLGFNLTFGF</sequence>
<keyword evidence="3 7" id="KW-1134">Transmembrane beta strand</keyword>
<evidence type="ECO:0000259" key="9">
    <source>
        <dbReference type="Pfam" id="PF07715"/>
    </source>
</evidence>
<dbReference type="InterPro" id="IPR023997">
    <property type="entry name" value="TonB-dep_OMP_SusC/RagA_CS"/>
</dbReference>
<evidence type="ECO:0000256" key="2">
    <source>
        <dbReference type="ARBA" id="ARBA00022448"/>
    </source>
</evidence>
<dbReference type="Pfam" id="PF13715">
    <property type="entry name" value="CarbopepD_reg_2"/>
    <property type="match status" value="1"/>
</dbReference>
<reference evidence="10 11" key="1">
    <citation type="submission" date="2022-06" db="EMBL/GenBank/DDBJ databases">
        <title>Runella sp. S5 genome sequencing.</title>
        <authorList>
            <person name="Park S."/>
        </authorList>
    </citation>
    <scope>NUCLEOTIDE SEQUENCE [LARGE SCALE GENOMIC DNA]</scope>
    <source>
        <strain evidence="10 11">S5</strain>
    </source>
</reference>
<dbReference type="InterPro" id="IPR036942">
    <property type="entry name" value="Beta-barrel_TonB_sf"/>
</dbReference>
<evidence type="ECO:0000256" key="3">
    <source>
        <dbReference type="ARBA" id="ARBA00022452"/>
    </source>
</evidence>